<reference evidence="1" key="1">
    <citation type="journal article" date="2021" name="New Phytol.">
        <title>Evolutionary innovations through gain and loss of genes in the ectomycorrhizal Boletales.</title>
        <authorList>
            <person name="Wu G."/>
            <person name="Miyauchi S."/>
            <person name="Morin E."/>
            <person name="Kuo A."/>
            <person name="Drula E."/>
            <person name="Varga T."/>
            <person name="Kohler A."/>
            <person name="Feng B."/>
            <person name="Cao Y."/>
            <person name="Lipzen A."/>
            <person name="Daum C."/>
            <person name="Hundley H."/>
            <person name="Pangilinan J."/>
            <person name="Johnson J."/>
            <person name="Barry K."/>
            <person name="LaButti K."/>
            <person name="Ng V."/>
            <person name="Ahrendt S."/>
            <person name="Min B."/>
            <person name="Choi I.G."/>
            <person name="Park H."/>
            <person name="Plett J.M."/>
            <person name="Magnuson J."/>
            <person name="Spatafora J.W."/>
            <person name="Nagy L.G."/>
            <person name="Henrissat B."/>
            <person name="Grigoriev I.V."/>
            <person name="Yang Z.L."/>
            <person name="Xu J."/>
            <person name="Martin F.M."/>
        </authorList>
    </citation>
    <scope>NUCLEOTIDE SEQUENCE</scope>
    <source>
        <strain evidence="1">ATCC 28755</strain>
    </source>
</reference>
<comment type="caution">
    <text evidence="1">The sequence shown here is derived from an EMBL/GenBank/DDBJ whole genome shotgun (WGS) entry which is preliminary data.</text>
</comment>
<proteinExistence type="predicted"/>
<evidence type="ECO:0000313" key="1">
    <source>
        <dbReference type="EMBL" id="KAH7916704.1"/>
    </source>
</evidence>
<dbReference type="EMBL" id="MU267589">
    <property type="protein sequence ID" value="KAH7916704.1"/>
    <property type="molecule type" value="Genomic_DNA"/>
</dbReference>
<dbReference type="Proteomes" id="UP000790377">
    <property type="component" value="Unassembled WGS sequence"/>
</dbReference>
<organism evidence="1 2">
    <name type="scientific">Hygrophoropsis aurantiaca</name>
    <dbReference type="NCBI Taxonomy" id="72124"/>
    <lineage>
        <taxon>Eukaryota</taxon>
        <taxon>Fungi</taxon>
        <taxon>Dikarya</taxon>
        <taxon>Basidiomycota</taxon>
        <taxon>Agaricomycotina</taxon>
        <taxon>Agaricomycetes</taxon>
        <taxon>Agaricomycetidae</taxon>
        <taxon>Boletales</taxon>
        <taxon>Coniophorineae</taxon>
        <taxon>Hygrophoropsidaceae</taxon>
        <taxon>Hygrophoropsis</taxon>
    </lineage>
</organism>
<sequence length="392" mass="43649">MHIDGIEAFVHDVQELYRSLNHKPPQGSFTVLAALALVTSDATHKIIGLATGCKCLPANRLPLQGDALHDSHAEVLVRKCAIRWFFEEIKRTISTGHESLWIKRLENGKYAPRSDIRMRMYISTPPCGDASMRFLASFQDEEMAALKSSTVLPTLDPSIASRGRDNYSLFSVLRTKPGRADSPPTLSMSCSDKIGRWNVLGIQGALGSSFLQPMYISEIIIGDVNSEMHDIVKADCERAFWGRLAAVYDLPVGYKLERPAIHFTSVPFSHSKSAISQLPASKGSFNESLCWIADSIVGHEVLINGMKRGVAPKHRSKERFRPRLSKVSMFQLFTELAMATNCTVDPNFSYYQTKQAQSEYQAAKHSLCGEGRPFMAWVKSGVQWESFIPSTT</sequence>
<accession>A0ACB8AU46</accession>
<protein>
    <submittedName>
        <fullName evidence="1">Adenosine deaminase/editase</fullName>
    </submittedName>
</protein>
<evidence type="ECO:0000313" key="2">
    <source>
        <dbReference type="Proteomes" id="UP000790377"/>
    </source>
</evidence>
<name>A0ACB8AU46_9AGAM</name>
<keyword evidence="2" id="KW-1185">Reference proteome</keyword>
<gene>
    <name evidence="1" type="ORF">BJ138DRAFT_1138979</name>
</gene>